<sequence>MTDGYIYHKDTKFKEDNKSTYITPQTIRANGLNTSKWEEKFNDDNYGFIPATQGLDNLEVLVLGINPDSKNPYEEDVIRKYWSEWFDAMGVEKYEIKTAGLPANMDKVIKDFILK</sequence>
<proteinExistence type="predicted"/>
<gene>
    <name evidence="1" type="ORF">LX97_00642</name>
</gene>
<evidence type="ECO:0000313" key="1">
    <source>
        <dbReference type="EMBL" id="PZX43641.1"/>
    </source>
</evidence>
<evidence type="ECO:0000313" key="2">
    <source>
        <dbReference type="Proteomes" id="UP000248584"/>
    </source>
</evidence>
<accession>A0ABX5Q0W2</accession>
<dbReference type="EMBL" id="QKZR01000001">
    <property type="protein sequence ID" value="PZX43641.1"/>
    <property type="molecule type" value="Genomic_DNA"/>
</dbReference>
<organism evidence="1 2">
    <name type="scientific">Nonlabens dokdonensis</name>
    <dbReference type="NCBI Taxonomy" id="328515"/>
    <lineage>
        <taxon>Bacteria</taxon>
        <taxon>Pseudomonadati</taxon>
        <taxon>Bacteroidota</taxon>
        <taxon>Flavobacteriia</taxon>
        <taxon>Flavobacteriales</taxon>
        <taxon>Flavobacteriaceae</taxon>
        <taxon>Nonlabens</taxon>
    </lineage>
</organism>
<protein>
    <submittedName>
        <fullName evidence="1">Uncharacterized protein</fullName>
    </submittedName>
</protein>
<keyword evidence="2" id="KW-1185">Reference proteome</keyword>
<name>A0ABX5Q0W2_9FLAO</name>
<dbReference type="Proteomes" id="UP000248584">
    <property type="component" value="Unassembled WGS sequence"/>
</dbReference>
<reference evidence="1 2" key="1">
    <citation type="submission" date="2018-06" db="EMBL/GenBank/DDBJ databases">
        <title>Genomic Encyclopedia of Archaeal and Bacterial Type Strains, Phase II (KMG-II): from individual species to whole genera.</title>
        <authorList>
            <person name="Goeker M."/>
        </authorList>
    </citation>
    <scope>NUCLEOTIDE SEQUENCE [LARGE SCALE GENOMIC DNA]</scope>
    <source>
        <strain evidence="1 2">DSM 17205</strain>
    </source>
</reference>
<comment type="caution">
    <text evidence="1">The sequence shown here is derived from an EMBL/GenBank/DDBJ whole genome shotgun (WGS) entry which is preliminary data.</text>
</comment>